<keyword evidence="2" id="KW-0964">Secreted</keyword>
<keyword evidence="3" id="KW-0677">Repeat</keyword>
<dbReference type="Proteomes" id="UP001153714">
    <property type="component" value="Chromosome 14"/>
</dbReference>
<feature type="transmembrane region" description="Helical" evidence="10">
    <location>
        <begin position="481"/>
        <end position="502"/>
    </location>
</feature>
<dbReference type="SUPFAM" id="SSF49265">
    <property type="entry name" value="Fibronectin type III"/>
    <property type="match status" value="1"/>
</dbReference>
<dbReference type="InterPro" id="IPR036179">
    <property type="entry name" value="Ig-like_dom_sf"/>
</dbReference>
<reference evidence="13" key="1">
    <citation type="submission" date="2021-12" db="EMBL/GenBank/DDBJ databases">
        <authorList>
            <person name="King R."/>
        </authorList>
    </citation>
    <scope>NUCLEOTIDE SEQUENCE</scope>
</reference>
<dbReference type="InterPro" id="IPR013783">
    <property type="entry name" value="Ig-like_fold"/>
</dbReference>
<dbReference type="GO" id="GO:0030424">
    <property type="term" value="C:axon"/>
    <property type="evidence" value="ECO:0007669"/>
    <property type="project" value="TreeGrafter"/>
</dbReference>
<dbReference type="SMART" id="SM00408">
    <property type="entry name" value="IGc2"/>
    <property type="match status" value="2"/>
</dbReference>
<dbReference type="GO" id="GO:0070593">
    <property type="term" value="P:dendrite self-avoidance"/>
    <property type="evidence" value="ECO:0007669"/>
    <property type="project" value="TreeGrafter"/>
</dbReference>
<dbReference type="SMART" id="SM00409">
    <property type="entry name" value="IG"/>
    <property type="match status" value="3"/>
</dbReference>
<evidence type="ECO:0000256" key="8">
    <source>
        <dbReference type="ARBA" id="ARBA00068688"/>
    </source>
</evidence>
<accession>A0A9N9QXV9</accession>
<feature type="domain" description="Ig-like" evidence="11">
    <location>
        <begin position="127"/>
        <end position="225"/>
    </location>
</feature>
<keyword evidence="10" id="KW-0472">Membrane</keyword>
<dbReference type="GO" id="GO:0007411">
    <property type="term" value="P:axon guidance"/>
    <property type="evidence" value="ECO:0007669"/>
    <property type="project" value="TreeGrafter"/>
</dbReference>
<evidence type="ECO:0000313" key="13">
    <source>
        <dbReference type="EMBL" id="CAG9785590.1"/>
    </source>
</evidence>
<feature type="domain" description="Fibronectin type-III" evidence="12">
    <location>
        <begin position="339"/>
        <end position="450"/>
    </location>
</feature>
<dbReference type="InterPro" id="IPR013151">
    <property type="entry name" value="Immunoglobulin_dom"/>
</dbReference>
<name>A0A9N9QXV9_9NEOP</name>
<feature type="compositionally biased region" description="Polar residues" evidence="9">
    <location>
        <begin position="436"/>
        <end position="449"/>
    </location>
</feature>
<feature type="domain" description="Ig-like" evidence="11">
    <location>
        <begin position="243"/>
        <end position="335"/>
    </location>
</feature>
<dbReference type="PROSITE" id="PS50853">
    <property type="entry name" value="FN3"/>
    <property type="match status" value="1"/>
</dbReference>
<keyword evidence="6" id="KW-0393">Immunoglobulin domain</keyword>
<evidence type="ECO:0000256" key="9">
    <source>
        <dbReference type="SAM" id="MobiDB-lite"/>
    </source>
</evidence>
<dbReference type="FunFam" id="2.60.40.10:FF:000032">
    <property type="entry name" value="palladin isoform X1"/>
    <property type="match status" value="1"/>
</dbReference>
<dbReference type="PANTHER" id="PTHR10075:SF100">
    <property type="entry name" value="FASCICLIN-2"/>
    <property type="match status" value="1"/>
</dbReference>
<dbReference type="InterPro" id="IPR003599">
    <property type="entry name" value="Ig_sub"/>
</dbReference>
<keyword evidence="4" id="KW-1015">Disulfide bond</keyword>
<dbReference type="OrthoDB" id="5985519at2759"/>
<dbReference type="Pfam" id="PF00047">
    <property type="entry name" value="ig"/>
    <property type="match status" value="1"/>
</dbReference>
<dbReference type="PANTHER" id="PTHR10075">
    <property type="entry name" value="BASIGIN RELATED"/>
    <property type="match status" value="1"/>
</dbReference>
<evidence type="ECO:0000256" key="10">
    <source>
        <dbReference type="SAM" id="Phobius"/>
    </source>
</evidence>
<feature type="domain" description="Ig-like" evidence="11">
    <location>
        <begin position="27"/>
        <end position="121"/>
    </location>
</feature>
<dbReference type="Pfam" id="PF07679">
    <property type="entry name" value="I-set"/>
    <property type="match status" value="1"/>
</dbReference>
<comment type="similarity">
    <text evidence="7">Belongs to the hemolin family.</text>
</comment>
<keyword evidence="5" id="KW-0325">Glycoprotein</keyword>
<keyword evidence="10" id="KW-0812">Transmembrane</keyword>
<dbReference type="InterPro" id="IPR036116">
    <property type="entry name" value="FN3_sf"/>
</dbReference>
<dbReference type="GO" id="GO:0005576">
    <property type="term" value="C:extracellular region"/>
    <property type="evidence" value="ECO:0007669"/>
    <property type="project" value="UniProtKB-SubCell"/>
</dbReference>
<evidence type="ECO:0000313" key="14">
    <source>
        <dbReference type="Proteomes" id="UP001153714"/>
    </source>
</evidence>
<evidence type="ECO:0000256" key="2">
    <source>
        <dbReference type="ARBA" id="ARBA00022525"/>
    </source>
</evidence>
<dbReference type="Gene3D" id="2.60.40.10">
    <property type="entry name" value="Immunoglobulins"/>
    <property type="match status" value="4"/>
</dbReference>
<evidence type="ECO:0000256" key="7">
    <source>
        <dbReference type="ARBA" id="ARBA00061228"/>
    </source>
</evidence>
<evidence type="ECO:0000259" key="12">
    <source>
        <dbReference type="PROSITE" id="PS50853"/>
    </source>
</evidence>
<evidence type="ECO:0000256" key="1">
    <source>
        <dbReference type="ARBA" id="ARBA00004613"/>
    </source>
</evidence>
<dbReference type="PROSITE" id="PS50835">
    <property type="entry name" value="IG_LIKE"/>
    <property type="match status" value="3"/>
</dbReference>
<keyword evidence="14" id="KW-1185">Reference proteome</keyword>
<dbReference type="SUPFAM" id="SSF48726">
    <property type="entry name" value="Immunoglobulin"/>
    <property type="match status" value="3"/>
</dbReference>
<dbReference type="GO" id="GO:0005886">
    <property type="term" value="C:plasma membrane"/>
    <property type="evidence" value="ECO:0007669"/>
    <property type="project" value="TreeGrafter"/>
</dbReference>
<protein>
    <recommendedName>
        <fullName evidence="8">Hemolin</fullName>
    </recommendedName>
</protein>
<dbReference type="CDD" id="cd00063">
    <property type="entry name" value="FN3"/>
    <property type="match status" value="1"/>
</dbReference>
<organism evidence="13 14">
    <name type="scientific">Diatraea saccharalis</name>
    <name type="common">sugarcane borer</name>
    <dbReference type="NCBI Taxonomy" id="40085"/>
    <lineage>
        <taxon>Eukaryota</taxon>
        <taxon>Metazoa</taxon>
        <taxon>Ecdysozoa</taxon>
        <taxon>Arthropoda</taxon>
        <taxon>Hexapoda</taxon>
        <taxon>Insecta</taxon>
        <taxon>Pterygota</taxon>
        <taxon>Neoptera</taxon>
        <taxon>Endopterygota</taxon>
        <taxon>Lepidoptera</taxon>
        <taxon>Glossata</taxon>
        <taxon>Ditrysia</taxon>
        <taxon>Pyraloidea</taxon>
        <taxon>Crambidae</taxon>
        <taxon>Crambinae</taxon>
        <taxon>Diatraea</taxon>
    </lineage>
</organism>
<gene>
    <name evidence="13" type="ORF">DIATSA_LOCUS3608</name>
</gene>
<evidence type="ECO:0000256" key="5">
    <source>
        <dbReference type="ARBA" id="ARBA00023180"/>
    </source>
</evidence>
<dbReference type="GO" id="GO:0007156">
    <property type="term" value="P:homophilic cell adhesion via plasma membrane adhesion molecules"/>
    <property type="evidence" value="ECO:0007669"/>
    <property type="project" value="TreeGrafter"/>
</dbReference>
<feature type="region of interest" description="Disordered" evidence="9">
    <location>
        <begin position="436"/>
        <end position="475"/>
    </location>
</feature>
<evidence type="ECO:0000256" key="4">
    <source>
        <dbReference type="ARBA" id="ARBA00023157"/>
    </source>
</evidence>
<dbReference type="InterPro" id="IPR003598">
    <property type="entry name" value="Ig_sub2"/>
</dbReference>
<dbReference type="InterPro" id="IPR007110">
    <property type="entry name" value="Ig-like_dom"/>
</dbReference>
<sequence>MKWVFYVIVFIYMAYRAVYGVKLTDVRSITVDPIDYGEYETYVPPNSYKSIACKYTNKYQKVEWINPSGNTIPLSLKKRVATQKHPGPQRAYTLSLIFSDTEVDDTGEYECRSGDVSKKVTLCVIGPAEFVDTPTEVSMDEGRSYTLSCQARGQPEPRIVWMRNGQEISSNDSNIFQENNDSNKYKIMTKYNRNGFEGLLTITSLTPEDSGEYTCMAIQEHTTVEDCSLTRHINISLVVNYAPVFERNETVIFSKNNESVEFVCSAGGHPEPTYRWFHALDDNTLFEYPKESIVYSKVRNEANFTTLANPLSFGQKYVCEATNQYGTASSYYTLLKIEKPKTPEVFVYNNTESSISLLLGWPDSVLFPVEEIEVQVTPKLKKRLPKEADWKKPEDIGYEMKEELDEKAYVVTVGGLEPESDYWIRVRVGNELGFSSWTSPEEGSTSTVEEITEKSTTEASDEDDTENQPLDGDNTSSNDSMFYGIFFAGGILVLSFICMLAMKLV</sequence>
<evidence type="ECO:0000259" key="11">
    <source>
        <dbReference type="PROSITE" id="PS50835"/>
    </source>
</evidence>
<dbReference type="Pfam" id="PF13927">
    <property type="entry name" value="Ig_3"/>
    <property type="match status" value="1"/>
</dbReference>
<dbReference type="AlphaFoldDB" id="A0A9N9QXV9"/>
<comment type="subcellular location">
    <subcellularLocation>
        <location evidence="1">Secreted</location>
    </subcellularLocation>
</comment>
<reference evidence="13" key="2">
    <citation type="submission" date="2022-10" db="EMBL/GenBank/DDBJ databases">
        <authorList>
            <consortium name="ENA_rothamsted_submissions"/>
            <consortium name="culmorum"/>
            <person name="King R."/>
        </authorList>
    </citation>
    <scope>NUCLEOTIDE SEQUENCE</scope>
</reference>
<keyword evidence="10" id="KW-1133">Transmembrane helix</keyword>
<evidence type="ECO:0000256" key="6">
    <source>
        <dbReference type="ARBA" id="ARBA00023319"/>
    </source>
</evidence>
<evidence type="ECO:0000256" key="3">
    <source>
        <dbReference type="ARBA" id="ARBA00022737"/>
    </source>
</evidence>
<proteinExistence type="inferred from homology"/>
<dbReference type="InterPro" id="IPR013098">
    <property type="entry name" value="Ig_I-set"/>
</dbReference>
<dbReference type="InterPro" id="IPR003961">
    <property type="entry name" value="FN3_dom"/>
</dbReference>
<dbReference type="EMBL" id="OU893345">
    <property type="protein sequence ID" value="CAG9785590.1"/>
    <property type="molecule type" value="Genomic_DNA"/>
</dbReference>
<dbReference type="GO" id="GO:0098632">
    <property type="term" value="F:cell-cell adhesion mediator activity"/>
    <property type="evidence" value="ECO:0007669"/>
    <property type="project" value="TreeGrafter"/>
</dbReference>